<accession>E1QLZ1</accession>
<dbReference type="EMBL" id="CP002085">
    <property type="protein sequence ID" value="ADK86576.1"/>
    <property type="molecule type" value="Genomic_DNA"/>
</dbReference>
<dbReference type="STRING" id="644282.Deba_3223"/>
<dbReference type="eggNOG" id="ENOG5033S3X">
    <property type="taxonomic scope" value="Bacteria"/>
</dbReference>
<dbReference type="OrthoDB" id="5494136at2"/>
<evidence type="ECO:0000313" key="2">
    <source>
        <dbReference type="Proteomes" id="UP000009047"/>
    </source>
</evidence>
<proteinExistence type="predicted"/>
<reference evidence="1 2" key="1">
    <citation type="journal article" date="2010" name="Stand. Genomic Sci.">
        <title>Complete genome sequence of Desulfarculus baarsii type strain (2st14).</title>
        <authorList>
            <person name="Sun H."/>
            <person name="Spring S."/>
            <person name="Lapidus A."/>
            <person name="Davenport K."/>
            <person name="Del Rio T.G."/>
            <person name="Tice H."/>
            <person name="Nolan M."/>
            <person name="Copeland A."/>
            <person name="Cheng J.F."/>
            <person name="Lucas S."/>
            <person name="Tapia R."/>
            <person name="Goodwin L."/>
            <person name="Pitluck S."/>
            <person name="Ivanova N."/>
            <person name="Pagani I."/>
            <person name="Mavromatis K."/>
            <person name="Ovchinnikova G."/>
            <person name="Pati A."/>
            <person name="Chen A."/>
            <person name="Palaniappan K."/>
            <person name="Hauser L."/>
            <person name="Chang Y.J."/>
            <person name="Jeffries C.D."/>
            <person name="Detter J.C."/>
            <person name="Han C."/>
            <person name="Rohde M."/>
            <person name="Brambilla E."/>
            <person name="Goker M."/>
            <person name="Woyke T."/>
            <person name="Bristow J."/>
            <person name="Eisen J.A."/>
            <person name="Markowitz V."/>
            <person name="Hugenholtz P."/>
            <person name="Kyrpides N.C."/>
            <person name="Klenk H.P."/>
            <person name="Land M."/>
        </authorList>
    </citation>
    <scope>NUCLEOTIDE SEQUENCE [LARGE SCALE GENOMIC DNA]</scope>
    <source>
        <strain evidence="2">ATCC 33931 / DSM 2075 / LMG 7858 / VKM B-1802 / 2st14</strain>
    </source>
</reference>
<protein>
    <submittedName>
        <fullName evidence="1">Uncharacterized protein</fullName>
    </submittedName>
</protein>
<name>E1QLZ1_DESB2</name>
<evidence type="ECO:0000313" key="1">
    <source>
        <dbReference type="EMBL" id="ADK86576.1"/>
    </source>
</evidence>
<keyword evidence="2" id="KW-1185">Reference proteome</keyword>
<dbReference type="HOGENOM" id="CLU_613540_0_0_7"/>
<dbReference type="AlphaFoldDB" id="E1QLZ1"/>
<organism evidence="1 2">
    <name type="scientific">Desulfarculus baarsii (strain ATCC 33931 / DSM 2075 / LMG 7858 / VKM B-1802 / 2st14)</name>
    <dbReference type="NCBI Taxonomy" id="644282"/>
    <lineage>
        <taxon>Bacteria</taxon>
        <taxon>Pseudomonadati</taxon>
        <taxon>Thermodesulfobacteriota</taxon>
        <taxon>Desulfarculia</taxon>
        <taxon>Desulfarculales</taxon>
        <taxon>Desulfarculaceae</taxon>
        <taxon>Desulfarculus</taxon>
    </lineage>
</organism>
<gene>
    <name evidence="1" type="ordered locus">Deba_3223</name>
</gene>
<sequence>MLDPATPSPVDLKDFSAYIASCAAIADQRLQGYAGIEAVARDEAALNEYPRLGRLRPPQDVLIIDQPSPAALDAARQSLLRGEVLLEHACAGEATRLGLGPKYLLSPASDLTPAVLRDMGLGKLAVKPTALSAMSLGRRHMLQLAWDLGVLAQEAGLSPDTVLGRQWLLIIVGETSAERIMADFSQANFYGFDPAKALFMIQRSFHGLDLRPGGGWAYDLAAPKRLHNHGQMLMQSTMNRQILRIDSGGKRFLEWDEYRMLLEGMVDKVSFNIEDLGYLNGALDLTGLATALELGGQGFGMVMEVVANNPRNPQKGGALYHDPQLGRDVMIESFQLRGVRNEDIAFLNKNINHYPNPAKMAAEVRRRGLSMPVSVKNGYLYFQPVQGDVNFLLPTAFVRRALLEPISAWKSAADTEAALKAMLMQERRPGFMTWAENITGLRLQKV</sequence>
<dbReference type="RefSeq" id="WP_013260012.1">
    <property type="nucleotide sequence ID" value="NC_014365.1"/>
</dbReference>
<dbReference type="Proteomes" id="UP000009047">
    <property type="component" value="Chromosome"/>
</dbReference>
<dbReference type="KEGG" id="dbr:Deba_3223"/>